<evidence type="ECO:0000256" key="8">
    <source>
        <dbReference type="RuleBase" id="RU361238"/>
    </source>
</evidence>
<dbReference type="EMBL" id="MU004235">
    <property type="protein sequence ID" value="KAF2669011.1"/>
    <property type="molecule type" value="Genomic_DNA"/>
</dbReference>
<reference evidence="9" key="1">
    <citation type="journal article" date="2020" name="Stud. Mycol.">
        <title>101 Dothideomycetes genomes: a test case for predicting lifestyles and emergence of pathogens.</title>
        <authorList>
            <person name="Haridas S."/>
            <person name="Albert R."/>
            <person name="Binder M."/>
            <person name="Bloem J."/>
            <person name="Labutti K."/>
            <person name="Salamov A."/>
            <person name="Andreopoulos B."/>
            <person name="Baker S."/>
            <person name="Barry K."/>
            <person name="Bills G."/>
            <person name="Bluhm B."/>
            <person name="Cannon C."/>
            <person name="Castanera R."/>
            <person name="Culley D."/>
            <person name="Daum C."/>
            <person name="Ezra D."/>
            <person name="Gonzalez J."/>
            <person name="Henrissat B."/>
            <person name="Kuo A."/>
            <person name="Liang C."/>
            <person name="Lipzen A."/>
            <person name="Lutzoni F."/>
            <person name="Magnuson J."/>
            <person name="Mondo S."/>
            <person name="Nolan M."/>
            <person name="Ohm R."/>
            <person name="Pangilinan J."/>
            <person name="Park H.-J."/>
            <person name="Ramirez L."/>
            <person name="Alfaro M."/>
            <person name="Sun H."/>
            <person name="Tritt A."/>
            <person name="Yoshinaga Y."/>
            <person name="Zwiers L.-H."/>
            <person name="Turgeon B."/>
            <person name="Goodwin S."/>
            <person name="Spatafora J."/>
            <person name="Crous P."/>
            <person name="Grigoriev I."/>
        </authorList>
    </citation>
    <scope>NUCLEOTIDE SEQUENCE</scope>
    <source>
        <strain evidence="9">CBS 115976</strain>
    </source>
</reference>
<dbReference type="GO" id="GO:0030600">
    <property type="term" value="F:feruloyl esterase activity"/>
    <property type="evidence" value="ECO:0007669"/>
    <property type="project" value="UniProtKB-ARBA"/>
</dbReference>
<evidence type="ECO:0000256" key="3">
    <source>
        <dbReference type="ARBA" id="ARBA00022723"/>
    </source>
</evidence>
<keyword evidence="6" id="KW-0106">Calcium</keyword>
<feature type="signal peptide" evidence="8">
    <location>
        <begin position="1"/>
        <end position="17"/>
    </location>
</feature>
<keyword evidence="10" id="KW-1185">Reference proteome</keyword>
<keyword evidence="5 8" id="KW-0378">Hydrolase</keyword>
<evidence type="ECO:0000313" key="10">
    <source>
        <dbReference type="Proteomes" id="UP000799302"/>
    </source>
</evidence>
<comment type="similarity">
    <text evidence="1 8">Belongs to the tannase family.</text>
</comment>
<dbReference type="SUPFAM" id="SSF53474">
    <property type="entry name" value="alpha/beta-Hydrolases"/>
    <property type="match status" value="1"/>
</dbReference>
<protein>
    <recommendedName>
        <fullName evidence="8">Carboxylic ester hydrolase</fullName>
        <ecNumber evidence="8">3.1.1.-</ecNumber>
    </recommendedName>
</protein>
<keyword evidence="3" id="KW-0479">Metal-binding</keyword>
<dbReference type="Proteomes" id="UP000799302">
    <property type="component" value="Unassembled WGS sequence"/>
</dbReference>
<evidence type="ECO:0000256" key="7">
    <source>
        <dbReference type="ARBA" id="ARBA00023157"/>
    </source>
</evidence>
<evidence type="ECO:0000256" key="5">
    <source>
        <dbReference type="ARBA" id="ARBA00022801"/>
    </source>
</evidence>
<dbReference type="AlphaFoldDB" id="A0A6A6UBN7"/>
<keyword evidence="2" id="KW-0719">Serine esterase</keyword>
<proteinExistence type="inferred from homology"/>
<accession>A0A6A6UBN7</accession>
<evidence type="ECO:0000256" key="4">
    <source>
        <dbReference type="ARBA" id="ARBA00022729"/>
    </source>
</evidence>
<evidence type="ECO:0000313" key="9">
    <source>
        <dbReference type="EMBL" id="KAF2669011.1"/>
    </source>
</evidence>
<keyword evidence="7" id="KW-1015">Disulfide bond</keyword>
<evidence type="ECO:0000256" key="2">
    <source>
        <dbReference type="ARBA" id="ARBA00022487"/>
    </source>
</evidence>
<dbReference type="OrthoDB" id="3039123at2759"/>
<dbReference type="InterPro" id="IPR011118">
    <property type="entry name" value="Tannase/feruloyl_esterase"/>
</dbReference>
<organism evidence="9 10">
    <name type="scientific">Microthyrium microscopicum</name>
    <dbReference type="NCBI Taxonomy" id="703497"/>
    <lineage>
        <taxon>Eukaryota</taxon>
        <taxon>Fungi</taxon>
        <taxon>Dikarya</taxon>
        <taxon>Ascomycota</taxon>
        <taxon>Pezizomycotina</taxon>
        <taxon>Dothideomycetes</taxon>
        <taxon>Dothideomycetes incertae sedis</taxon>
        <taxon>Microthyriales</taxon>
        <taxon>Microthyriaceae</taxon>
        <taxon>Microthyrium</taxon>
    </lineage>
</organism>
<dbReference type="PANTHER" id="PTHR33938">
    <property type="entry name" value="FERULOYL ESTERASE B-RELATED"/>
    <property type="match status" value="1"/>
</dbReference>
<name>A0A6A6UBN7_9PEZI</name>
<dbReference type="GO" id="GO:0046872">
    <property type="term" value="F:metal ion binding"/>
    <property type="evidence" value="ECO:0007669"/>
    <property type="project" value="UniProtKB-KW"/>
</dbReference>
<gene>
    <name evidence="9" type="ORF">BT63DRAFT_470464</name>
</gene>
<dbReference type="Pfam" id="PF07519">
    <property type="entry name" value="Tannase"/>
    <property type="match status" value="1"/>
</dbReference>
<dbReference type="PANTHER" id="PTHR33938:SF16">
    <property type="entry name" value="CARBOXYLIC ESTER HYDROLASE"/>
    <property type="match status" value="1"/>
</dbReference>
<keyword evidence="4 8" id="KW-0732">Signal</keyword>
<evidence type="ECO:0000256" key="6">
    <source>
        <dbReference type="ARBA" id="ARBA00022837"/>
    </source>
</evidence>
<dbReference type="InterPro" id="IPR029058">
    <property type="entry name" value="AB_hydrolase_fold"/>
</dbReference>
<feature type="chain" id="PRO_5025713565" description="Carboxylic ester hydrolase" evidence="8">
    <location>
        <begin position="18"/>
        <end position="561"/>
    </location>
</feature>
<evidence type="ECO:0000256" key="1">
    <source>
        <dbReference type="ARBA" id="ARBA00006249"/>
    </source>
</evidence>
<dbReference type="EC" id="3.1.1.-" evidence="8"/>
<sequence>MMMLLSISAVLVAGVSASATLANVFSISPTSLTVNPVTNYTIAPSPLYAGKSGLDFCNVTFAYSHAGLNDTNNLWFWLPSPAQFQNRWLTTGGGGLSITSGERGLSTGLVYGAAAGTTDGGFGGFSNDLSSVLLLANGTLNYEMLFSFGYRAIHELTVLGKEFTKSYYSTSKFYSYYQGCSEGGREGFSQVQRYGSQFDGAAIGAPAFRQAFQQVLHLFSNVVEVTKNYYPSPCELEKINNDTLAACDGLDGRLDGVVSRTDLCKLQHNANASIGKKYSCDATSSPSFPGGRPSKRLPAANGTVTAEGAAVAQQIWDGLFDSKGRQAYVSFQPTATFDDAATTFDNNTGKYTATASGIGLQYVNLFLKEINSNSLPLANITYDTLRNWMLEGMQKFADTLQTTWPDLEDFHSHGAKLIHIHGESDPSIPSASSAMYYNSVRKIMYPNQNFNQSYASLQEWYKFFLVPGAAHCSPSPGQPNGPFPQNVLASVIDWVENGVDPKELNATVLDSSYVSTGIDQKLCAFPLRPLWTNNTTMGCVYDQASLDTWTPRLDSIPLPVY</sequence>